<keyword evidence="7 9" id="KW-0472">Membrane</keyword>
<evidence type="ECO:0000313" key="11">
    <source>
        <dbReference type="WBParaSite" id="SSTP_0001205500.1"/>
    </source>
</evidence>
<keyword evidence="4 9" id="KW-0812">Transmembrane</keyword>
<feature type="transmembrane region" description="Helical" evidence="9">
    <location>
        <begin position="75"/>
        <end position="97"/>
    </location>
</feature>
<feature type="transmembrane region" description="Helical" evidence="9">
    <location>
        <begin position="409"/>
        <end position="430"/>
    </location>
</feature>
<evidence type="ECO:0000256" key="2">
    <source>
        <dbReference type="ARBA" id="ARBA00004922"/>
    </source>
</evidence>
<keyword evidence="5" id="KW-0256">Endoplasmic reticulum</keyword>
<dbReference type="Pfam" id="PF04506">
    <property type="entry name" value="Rft-1"/>
    <property type="match status" value="1"/>
</dbReference>
<evidence type="ECO:0000256" key="5">
    <source>
        <dbReference type="ARBA" id="ARBA00022824"/>
    </source>
</evidence>
<evidence type="ECO:0000256" key="9">
    <source>
        <dbReference type="RuleBase" id="RU365067"/>
    </source>
</evidence>
<feature type="transmembrane region" description="Helical" evidence="9">
    <location>
        <begin position="488"/>
        <end position="508"/>
    </location>
</feature>
<feature type="transmembrane region" description="Helical" evidence="9">
    <location>
        <begin position="142"/>
        <end position="162"/>
    </location>
</feature>
<name>A0A0K0ERH5_STRER</name>
<sequence>MFKKLLLYNFGSQLFARVISFIINLNFYRIIDGDLLGLINVQLTLLYNTTLFLSREPVRRTVLANNGKFEELITTMWISFGFSVIFGGILSIVWMVTLMNISSIYEDRYLFMIFMFLLSIIVEGFSEPFAMSCMKLGESERFLIAQGVLVFLQKVSSAFMIFILKFDHVNSLCWGQLIGSIGYLLYFIYFWYNNSLLYKNSKKITLKSLFQINIKLFWYSDNKKMLLSYLFHSLIKQIITDTSGYVMTFTNSLSLKEQAIYDAIEKIGSLAVRIILKPLEEAAQIFYNSKASDKKKENENEDNIFMNFKTSLKGIGIIGLVIGIFSSSYSEIVVRILLGENLLKYANGALLLSAYAKVLVIMAINGLTECLAMSLMNEIQISKHGIFLFGLGIFNIIVSIVLSKNIGSIGFTISNGVHMLIRIFYNCLFIDKVKHQKFRPLSDYFIQKKTTIVLIFSIVLTQVSYYIFEEMAVDKNLTIFGIVNLSLYDLIHIIIGLLVLIMTSLLILKLEYPHLKISSSLLNRKLD</sequence>
<feature type="transmembrane region" description="Helical" evidence="9">
    <location>
        <begin position="315"/>
        <end position="338"/>
    </location>
</feature>
<dbReference type="AlphaFoldDB" id="A0A0K0ERH5"/>
<proteinExistence type="inferred from homology"/>
<protein>
    <recommendedName>
        <fullName evidence="9">Protein RFT1 homolog</fullName>
    </recommendedName>
</protein>
<comment type="similarity">
    <text evidence="3 9">Belongs to the RFT1 family.</text>
</comment>
<dbReference type="GO" id="GO:0005789">
    <property type="term" value="C:endoplasmic reticulum membrane"/>
    <property type="evidence" value="ECO:0007669"/>
    <property type="project" value="UniProtKB-SubCell"/>
</dbReference>
<dbReference type="PANTHER" id="PTHR13117:SF5">
    <property type="entry name" value="PROTEIN RFT1 HOMOLOG"/>
    <property type="match status" value="1"/>
</dbReference>
<evidence type="ECO:0000256" key="6">
    <source>
        <dbReference type="ARBA" id="ARBA00022989"/>
    </source>
</evidence>
<feature type="transmembrane region" description="Helical" evidence="9">
    <location>
        <begin position="350"/>
        <end position="373"/>
    </location>
</feature>
<organism evidence="11">
    <name type="scientific">Strongyloides stercoralis</name>
    <name type="common">Threadworm</name>
    <dbReference type="NCBI Taxonomy" id="6248"/>
    <lineage>
        <taxon>Eukaryota</taxon>
        <taxon>Metazoa</taxon>
        <taxon>Ecdysozoa</taxon>
        <taxon>Nematoda</taxon>
        <taxon>Chromadorea</taxon>
        <taxon>Rhabditida</taxon>
        <taxon>Tylenchina</taxon>
        <taxon>Panagrolaimomorpha</taxon>
        <taxon>Strongyloidoidea</taxon>
        <taxon>Strongyloididae</taxon>
        <taxon>Strongyloides</taxon>
    </lineage>
</organism>
<comment type="function">
    <text evidence="8 9">Intramembrane glycolipid transporter that operates in the biosynthetic pathway of dolichol-linked oligosaccharides, the glycan precursors employed in protein asparagine (N)-glycosylation. The sequential addition of sugars to dolichol pyrophosphate produces dolichol-linked oligosaccharides containing fourteen sugars, including two GlcNAcs, nine mannoses and three glucoses. Once assembled, the oligosaccharide is transferred from the lipid to nascent proteins by oligosaccharyltransferases. The assembly of dolichol-linked oligosaccharides begins on the cytosolic side of the endoplasmic reticulum membrane and finishes in its lumen. RFT1 could mediate the translocation of the cytosolically oriented intermediate DolPP-GlcNAc2Man5, produced by ALG11, into the ER lumen where dolichol-linked oligosaccharides assembly continues. However, the intramembrane lipid transporter activity could not be confirmed in vitro.</text>
</comment>
<evidence type="ECO:0000256" key="8">
    <source>
        <dbReference type="ARBA" id="ARBA00045912"/>
    </source>
</evidence>
<feature type="transmembrane region" description="Helical" evidence="9">
    <location>
        <begin position="109"/>
        <end position="130"/>
    </location>
</feature>
<evidence type="ECO:0000256" key="1">
    <source>
        <dbReference type="ARBA" id="ARBA00004477"/>
    </source>
</evidence>
<keyword evidence="6 9" id="KW-1133">Transmembrane helix</keyword>
<accession>A0A0K0ERH5</accession>
<dbReference type="WBParaSite" id="TCONS_00000743.p1">
    <property type="protein sequence ID" value="TCONS_00000743.p1"/>
    <property type="gene ID" value="XLOC_000716"/>
</dbReference>
<comment type="subcellular location">
    <subcellularLocation>
        <location evidence="1 9">Endoplasmic reticulum membrane</location>
        <topology evidence="1 9">Multi-pass membrane protein</topology>
    </subcellularLocation>
</comment>
<dbReference type="PANTHER" id="PTHR13117">
    <property type="entry name" value="ENDOPLASMIC RETICULUM MULTISPAN TRANSMEMBRANE PROTEIN-RELATED"/>
    <property type="match status" value="1"/>
</dbReference>
<evidence type="ECO:0000256" key="3">
    <source>
        <dbReference type="ARBA" id="ARBA00010288"/>
    </source>
</evidence>
<dbReference type="GO" id="GO:0034203">
    <property type="term" value="P:glycolipid translocation"/>
    <property type="evidence" value="ECO:0007669"/>
    <property type="project" value="TreeGrafter"/>
</dbReference>
<dbReference type="Proteomes" id="UP000035681">
    <property type="component" value="Unplaced"/>
</dbReference>
<evidence type="ECO:0000313" key="10">
    <source>
        <dbReference type="Proteomes" id="UP000035681"/>
    </source>
</evidence>
<reference evidence="11" key="1">
    <citation type="submission" date="2015-08" db="UniProtKB">
        <authorList>
            <consortium name="WormBaseParasite"/>
        </authorList>
    </citation>
    <scope>IDENTIFICATION</scope>
</reference>
<dbReference type="InterPro" id="IPR007594">
    <property type="entry name" value="RFT1"/>
</dbReference>
<dbReference type="GO" id="GO:0006488">
    <property type="term" value="P:dolichol-linked oligosaccharide biosynthetic process"/>
    <property type="evidence" value="ECO:0007669"/>
    <property type="project" value="InterPro"/>
</dbReference>
<feature type="transmembrane region" description="Helical" evidence="9">
    <location>
        <begin position="174"/>
        <end position="192"/>
    </location>
</feature>
<dbReference type="STRING" id="6248.A0A0K0ERH5"/>
<feature type="transmembrane region" description="Helical" evidence="9">
    <location>
        <begin position="451"/>
        <end position="468"/>
    </location>
</feature>
<keyword evidence="10" id="KW-1185">Reference proteome</keyword>
<comment type="pathway">
    <text evidence="2">Protein modification; protein glycosylation.</text>
</comment>
<feature type="transmembrane region" description="Helical" evidence="9">
    <location>
        <begin position="385"/>
        <end position="403"/>
    </location>
</feature>
<evidence type="ECO:0000256" key="7">
    <source>
        <dbReference type="ARBA" id="ARBA00023136"/>
    </source>
</evidence>
<dbReference type="WBParaSite" id="SSTP_0001205500.1">
    <property type="protein sequence ID" value="SSTP_0001205500.1"/>
    <property type="gene ID" value="SSTP_0001205500"/>
</dbReference>
<evidence type="ECO:0000256" key="4">
    <source>
        <dbReference type="ARBA" id="ARBA00022692"/>
    </source>
</evidence>